<reference evidence="2" key="1">
    <citation type="submission" date="2015-07" db="EMBL/GenBank/DDBJ databases">
        <title>Transcriptome Assembly of Anthurium amnicola.</title>
        <authorList>
            <person name="Suzuki J."/>
        </authorList>
    </citation>
    <scope>NUCLEOTIDE SEQUENCE</scope>
</reference>
<proteinExistence type="predicted"/>
<evidence type="ECO:0000256" key="1">
    <source>
        <dbReference type="SAM" id="MobiDB-lite"/>
    </source>
</evidence>
<accession>A0A1D1Z997</accession>
<protein>
    <submittedName>
        <fullName evidence="2">Uncharacterized protein</fullName>
    </submittedName>
</protein>
<feature type="region of interest" description="Disordered" evidence="1">
    <location>
        <begin position="285"/>
        <end position="308"/>
    </location>
</feature>
<dbReference type="AlphaFoldDB" id="A0A1D1Z997"/>
<feature type="compositionally biased region" description="Acidic residues" evidence="1">
    <location>
        <begin position="288"/>
        <end position="298"/>
    </location>
</feature>
<feature type="compositionally biased region" description="Low complexity" evidence="1">
    <location>
        <begin position="140"/>
        <end position="161"/>
    </location>
</feature>
<feature type="compositionally biased region" description="Gly residues" evidence="1">
    <location>
        <begin position="57"/>
        <end position="77"/>
    </location>
</feature>
<feature type="compositionally biased region" description="Pro residues" evidence="1">
    <location>
        <begin position="90"/>
        <end position="107"/>
    </location>
</feature>
<dbReference type="EMBL" id="GDJX01004461">
    <property type="protein sequence ID" value="JAT63475.1"/>
    <property type="molecule type" value="Transcribed_RNA"/>
</dbReference>
<evidence type="ECO:0000313" key="2">
    <source>
        <dbReference type="EMBL" id="JAT63475.1"/>
    </source>
</evidence>
<name>A0A1D1Z997_9ARAE</name>
<sequence length="453" mass="49235">LLLLLLLYKTLNPPHPLPLNPLPLSSSSSQTCFRQLGFILARGSGHLLPRPIRPCSHGGGPHGVLQGGGPDGHPGGRSGRHPQRGAPHLPALPPPDPSPQLPSPPAAGLPGDHRPHRRQVQEGHLPPQPHGPRPLPPRPLRLLPTGRGSSPRLLRLRPFSPHAAVPHARLHQAGPGRRRPRLRRGGGGDGVVRPVHQGHLQHLRPHVVGELVLPVVRHRRRQRVERETGVFVGPVGPRRRGCPARHHVCRQATSLVFLQEEVPRPRPRPLRRHLRQVLRLRRPVPLLQEEEAPSEEDGQGAGYQLQDGGHPVGRLLLEEVRPEAHQRVSLPTGLLQVQQPAGLPGQEARGAGSGRPDHAHRHLRGGAHPQILRCARRASPVGIGIRGGASTTARPRGALFLDPLAACAIGKAIAQGGERGWRARNTLDEERHSRMNKTSPTACQHKSNNPIPN</sequence>
<feature type="region of interest" description="Disordered" evidence="1">
    <location>
        <begin position="51"/>
        <end position="190"/>
    </location>
</feature>
<organism evidence="2">
    <name type="scientific">Anthurium amnicola</name>
    <dbReference type="NCBI Taxonomy" id="1678845"/>
    <lineage>
        <taxon>Eukaryota</taxon>
        <taxon>Viridiplantae</taxon>
        <taxon>Streptophyta</taxon>
        <taxon>Embryophyta</taxon>
        <taxon>Tracheophyta</taxon>
        <taxon>Spermatophyta</taxon>
        <taxon>Magnoliopsida</taxon>
        <taxon>Liliopsida</taxon>
        <taxon>Araceae</taxon>
        <taxon>Pothoideae</taxon>
        <taxon>Potheae</taxon>
        <taxon>Anthurium</taxon>
    </lineage>
</organism>
<feature type="compositionally biased region" description="Pro residues" evidence="1">
    <location>
        <begin position="126"/>
        <end position="139"/>
    </location>
</feature>
<feature type="non-terminal residue" evidence="2">
    <location>
        <position position="1"/>
    </location>
</feature>
<feature type="region of interest" description="Disordered" evidence="1">
    <location>
        <begin position="427"/>
        <end position="453"/>
    </location>
</feature>
<feature type="compositionally biased region" description="Polar residues" evidence="1">
    <location>
        <begin position="436"/>
        <end position="453"/>
    </location>
</feature>
<feature type="region of interest" description="Disordered" evidence="1">
    <location>
        <begin position="339"/>
        <end position="366"/>
    </location>
</feature>
<gene>
    <name evidence="2" type="ORF">g.96924</name>
</gene>